<dbReference type="AlphaFoldDB" id="A0A975T9A4"/>
<sequence length="37" mass="4316">MIIDEMNVYFCLFSVYVLNLSGVTVENLEYINERKVG</sequence>
<dbReference type="KEGG" id="rsin:B6N60_03180"/>
<organism evidence="1 2">
    <name type="scientific">Richelia sinica FACHB-800</name>
    <dbReference type="NCBI Taxonomy" id="1357546"/>
    <lineage>
        <taxon>Bacteria</taxon>
        <taxon>Bacillati</taxon>
        <taxon>Cyanobacteriota</taxon>
        <taxon>Cyanophyceae</taxon>
        <taxon>Nostocales</taxon>
        <taxon>Nostocaceae</taxon>
        <taxon>Richelia</taxon>
    </lineage>
</organism>
<evidence type="ECO:0000313" key="1">
    <source>
        <dbReference type="EMBL" id="QXE24475.1"/>
    </source>
</evidence>
<reference evidence="1" key="1">
    <citation type="submission" date="2017-04" db="EMBL/GenBank/DDBJ databases">
        <title>Genome deletions in a multicellular cyanobacterial endosymbiont for morphological adaptation in marine diatoms.</title>
        <authorList>
            <person name="Wang Y."/>
            <person name="Gao H."/>
            <person name="Li R."/>
            <person name="Xu X."/>
        </authorList>
    </citation>
    <scope>NUCLEOTIDE SEQUENCE</scope>
    <source>
        <strain evidence="1">FACHB 800</strain>
    </source>
</reference>
<evidence type="ECO:0000313" key="2">
    <source>
        <dbReference type="Proteomes" id="UP000683511"/>
    </source>
</evidence>
<name>A0A975T9A4_9NOST</name>
<protein>
    <submittedName>
        <fullName evidence="1">Uncharacterized protein</fullName>
    </submittedName>
</protein>
<dbReference type="Proteomes" id="UP000683511">
    <property type="component" value="Chromosome"/>
</dbReference>
<proteinExistence type="predicted"/>
<gene>
    <name evidence="1" type="ORF">B6N60_03180</name>
</gene>
<accession>A0A975T9A4</accession>
<dbReference type="EMBL" id="CP021056">
    <property type="protein sequence ID" value="QXE24475.1"/>
    <property type="molecule type" value="Genomic_DNA"/>
</dbReference>
<keyword evidence="2" id="KW-1185">Reference proteome</keyword>